<dbReference type="SMART" id="SM01289">
    <property type="entry name" value="PYRIN"/>
    <property type="match status" value="1"/>
</dbReference>
<dbReference type="Ensembl" id="ENSELUT00000094243.1">
    <property type="protein sequence ID" value="ENSELUP00000095212.1"/>
    <property type="gene ID" value="ENSELUG00000020963.3"/>
</dbReference>
<protein>
    <recommendedName>
        <fullName evidence="1">Pyrin domain-containing protein</fullName>
    </recommendedName>
</protein>
<dbReference type="OMA" id="QITMKIL"/>
<dbReference type="GeneTree" id="ENSGT01140000282768"/>
<dbReference type="Bgee" id="ENSELUG00000020963">
    <property type="expression patterns" value="Expressed in nose and 13 other cell types or tissues"/>
</dbReference>
<name>A0AAY5L8Y4_ESOLU</name>
<dbReference type="CDD" id="cd08321">
    <property type="entry name" value="Pyrin_ASC-like"/>
    <property type="match status" value="1"/>
</dbReference>
<dbReference type="SUPFAM" id="SSF47986">
    <property type="entry name" value="DEATH domain"/>
    <property type="match status" value="1"/>
</dbReference>
<dbReference type="Pfam" id="PF02758">
    <property type="entry name" value="PYRIN"/>
    <property type="match status" value="1"/>
</dbReference>
<keyword evidence="3" id="KW-1185">Reference proteome</keyword>
<sequence length="88" mass="9781">MGISSDELLAILDELGAAEVKRFQWYLNKGVLEGFPSIPKGRLEDKDRTDIVDTMVQAYNLDGAVTITVEILKKMNQNSLAGKLQENL</sequence>
<evidence type="ECO:0000259" key="1">
    <source>
        <dbReference type="PROSITE" id="PS50824"/>
    </source>
</evidence>
<reference evidence="2" key="3">
    <citation type="submission" date="2025-05" db="UniProtKB">
        <authorList>
            <consortium name="Ensembl"/>
        </authorList>
    </citation>
    <scope>IDENTIFICATION</scope>
</reference>
<dbReference type="InterPro" id="IPR011029">
    <property type="entry name" value="DEATH-like_dom_sf"/>
</dbReference>
<dbReference type="Gene3D" id="1.10.533.10">
    <property type="entry name" value="Death Domain, Fas"/>
    <property type="match status" value="1"/>
</dbReference>
<evidence type="ECO:0000313" key="2">
    <source>
        <dbReference type="Ensembl" id="ENSELUP00000095212.1"/>
    </source>
</evidence>
<accession>A0AAY5L8Y4</accession>
<feature type="domain" description="Pyrin" evidence="1">
    <location>
        <begin position="1"/>
        <end position="88"/>
    </location>
</feature>
<dbReference type="PROSITE" id="PS50824">
    <property type="entry name" value="DAPIN"/>
    <property type="match status" value="1"/>
</dbReference>
<dbReference type="AlphaFoldDB" id="A0AAY5L8Y4"/>
<reference evidence="2 3" key="2">
    <citation type="submission" date="2020-02" db="EMBL/GenBank/DDBJ databases">
        <title>Esox lucius (northern pike) genome, fEsoLuc1, primary haplotype.</title>
        <authorList>
            <person name="Myers G."/>
            <person name="Karagic N."/>
            <person name="Meyer A."/>
            <person name="Pippel M."/>
            <person name="Reichard M."/>
            <person name="Winkler S."/>
            <person name="Tracey A."/>
            <person name="Sims Y."/>
            <person name="Howe K."/>
            <person name="Rhie A."/>
            <person name="Formenti G."/>
            <person name="Durbin R."/>
            <person name="Fedrigo O."/>
            <person name="Jarvis E.D."/>
        </authorList>
    </citation>
    <scope>NUCLEOTIDE SEQUENCE [LARGE SCALE GENOMIC DNA]</scope>
</reference>
<dbReference type="Proteomes" id="UP000265140">
    <property type="component" value="Chromosome 14"/>
</dbReference>
<proteinExistence type="predicted"/>
<evidence type="ECO:0000313" key="3">
    <source>
        <dbReference type="Proteomes" id="UP000265140"/>
    </source>
</evidence>
<organism evidence="2 3">
    <name type="scientific">Esox lucius</name>
    <name type="common">Northern pike</name>
    <dbReference type="NCBI Taxonomy" id="8010"/>
    <lineage>
        <taxon>Eukaryota</taxon>
        <taxon>Metazoa</taxon>
        <taxon>Chordata</taxon>
        <taxon>Craniata</taxon>
        <taxon>Vertebrata</taxon>
        <taxon>Euteleostomi</taxon>
        <taxon>Actinopterygii</taxon>
        <taxon>Neopterygii</taxon>
        <taxon>Teleostei</taxon>
        <taxon>Protacanthopterygii</taxon>
        <taxon>Esociformes</taxon>
        <taxon>Esocidae</taxon>
        <taxon>Esox</taxon>
    </lineage>
</organism>
<dbReference type="Ensembl" id="ENSELUT00000042064.3">
    <property type="protein sequence ID" value="ENSELUP00000040487.2"/>
    <property type="gene ID" value="ENSELUG00000020963.3"/>
</dbReference>
<reference evidence="3" key="1">
    <citation type="journal article" date="2014" name="PLoS ONE">
        <title>The genome and linkage map of the northern pike (Esox lucius): conserved synteny revealed between the salmonid sister group and the Neoteleostei.</title>
        <authorList>
            <person name="Rondeau E.B."/>
            <person name="Minkley D.R."/>
            <person name="Leong J.S."/>
            <person name="Messmer A.M."/>
            <person name="Jantzen J.R."/>
            <person name="von Schalburg K.R."/>
            <person name="Lemon C."/>
            <person name="Bird N.H."/>
            <person name="Koop B.F."/>
        </authorList>
    </citation>
    <scope>NUCLEOTIDE SEQUENCE</scope>
</reference>
<dbReference type="InterPro" id="IPR004020">
    <property type="entry name" value="DAPIN"/>
</dbReference>